<organism evidence="10 11">
    <name type="scientific">Streptosporangium sandarakinum</name>
    <dbReference type="NCBI Taxonomy" id="1260955"/>
    <lineage>
        <taxon>Bacteria</taxon>
        <taxon>Bacillati</taxon>
        <taxon>Actinomycetota</taxon>
        <taxon>Actinomycetes</taxon>
        <taxon>Streptosporangiales</taxon>
        <taxon>Streptosporangiaceae</taxon>
        <taxon>Streptosporangium</taxon>
    </lineage>
</organism>
<dbReference type="Pfam" id="PF00082">
    <property type="entry name" value="Peptidase_S8"/>
    <property type="match status" value="1"/>
</dbReference>
<dbReference type="EMBL" id="JACCCO010000002">
    <property type="protein sequence ID" value="NYF42460.1"/>
    <property type="molecule type" value="Genomic_DNA"/>
</dbReference>
<dbReference type="PRINTS" id="PR00723">
    <property type="entry name" value="SUBTILISIN"/>
</dbReference>
<dbReference type="PANTHER" id="PTHR43806:SF11">
    <property type="entry name" value="CEREVISIN-RELATED"/>
    <property type="match status" value="1"/>
</dbReference>
<evidence type="ECO:0000256" key="3">
    <source>
        <dbReference type="ARBA" id="ARBA00022801"/>
    </source>
</evidence>
<evidence type="ECO:0000313" key="10">
    <source>
        <dbReference type="EMBL" id="NYF42460.1"/>
    </source>
</evidence>
<dbReference type="InterPro" id="IPR023827">
    <property type="entry name" value="Peptidase_S8_Asp-AS"/>
</dbReference>
<feature type="chain" id="PRO_5032315817" evidence="8">
    <location>
        <begin position="24"/>
        <end position="703"/>
    </location>
</feature>
<dbReference type="Gene3D" id="3.40.50.200">
    <property type="entry name" value="Peptidase S8/S53 domain"/>
    <property type="match status" value="1"/>
</dbReference>
<dbReference type="InterPro" id="IPR015500">
    <property type="entry name" value="Peptidase_S8_subtilisin-rel"/>
</dbReference>
<evidence type="ECO:0000256" key="8">
    <source>
        <dbReference type="SAM" id="SignalP"/>
    </source>
</evidence>
<keyword evidence="8" id="KW-0732">Signal</keyword>
<evidence type="ECO:0000256" key="5">
    <source>
        <dbReference type="PROSITE-ProRule" id="PRU01240"/>
    </source>
</evidence>
<dbReference type="PANTHER" id="PTHR43806">
    <property type="entry name" value="PEPTIDASE S8"/>
    <property type="match status" value="1"/>
</dbReference>
<feature type="active site" description="Charge relay system" evidence="5">
    <location>
        <position position="261"/>
    </location>
</feature>
<evidence type="ECO:0000313" key="11">
    <source>
        <dbReference type="Proteomes" id="UP000576393"/>
    </source>
</evidence>
<dbReference type="InterPro" id="IPR050131">
    <property type="entry name" value="Peptidase_S8_subtilisin-like"/>
</dbReference>
<comment type="similarity">
    <text evidence="1 5 6">Belongs to the peptidase S8 family.</text>
</comment>
<dbReference type="InterPro" id="IPR036852">
    <property type="entry name" value="Peptidase_S8/S53_dom_sf"/>
</dbReference>
<dbReference type="GO" id="GO:0006508">
    <property type="term" value="P:proteolysis"/>
    <property type="evidence" value="ECO:0007669"/>
    <property type="project" value="UniProtKB-KW"/>
</dbReference>
<gene>
    <name evidence="10" type="ORF">HDA43_004661</name>
</gene>
<sequence length="703" mass="69320">MRLRALVAMAIMLTITPAAPALAADSPPVPPPAAVTAPAPAATGTVPAPAATGTAPPEGTPAAQDPPVAQSPPAVQETPPAERPKLEAGLGGEDGENGGGDGGRVIVEVTAPAEAAPVAGEARTLPGTEVLLQPPDTSFLVVEGTGESLEALAADPRVVSVRRDRAYSAASLSSGLALIGADRAVAEGATGEGRTIAVVDTGIDAGHPALNGKVVDEACFSAADGGAKSLCPNGQGTQTGPGSADAKTAACVSGAVNLCDHGTHVAGIAHAVAPGADVVAVQVFSRFDGVEECVTEDACVGAYESTILLALDHLIRLKDTSRPGLVAVNLSLGGGFYSGPCDGEPEIGPLKQRIDALRARGVVTVAAAGNEGVAGGGAPACVSSAVTVGAVGDDDRVPSWSNHGPTLDLFAPGLEIDSAVPGGGTAVYSGTSMATPHVTGALAALAQKSADASPDALVGRLTAAGRPIVYDGVTTPRLDVYGALTGRAPGPPATQEPGDGSGDGAGDGPDDAPVPDPSSGPAPNPEDTPAPAEPEPVPLPTVTVTVTVTAAPPGPPAPAPVVCTRGRGGKRLTATQWAVEMTRGKGVLSDGTLGCYLRLVSKASAVFPEVTRASTLGTAYRVLRPAKRTARAALDGELLAAWLNWAHGAAGLTAKAGRTGSAGSAKATVGSVIATAEKRRLTGASLTSSTSMLRKGVNVLRIA</sequence>
<keyword evidence="2 5" id="KW-0645">Protease</keyword>
<feature type="signal peptide" evidence="8">
    <location>
        <begin position="1"/>
        <end position="23"/>
    </location>
</feature>
<evidence type="ECO:0000256" key="4">
    <source>
        <dbReference type="ARBA" id="ARBA00022825"/>
    </source>
</evidence>
<dbReference type="Proteomes" id="UP000576393">
    <property type="component" value="Unassembled WGS sequence"/>
</dbReference>
<keyword evidence="4 5" id="KW-0720">Serine protease</keyword>
<evidence type="ECO:0000259" key="9">
    <source>
        <dbReference type="Pfam" id="PF00082"/>
    </source>
</evidence>
<proteinExistence type="inferred from homology"/>
<evidence type="ECO:0000256" key="1">
    <source>
        <dbReference type="ARBA" id="ARBA00011073"/>
    </source>
</evidence>
<feature type="region of interest" description="Disordered" evidence="7">
    <location>
        <begin position="482"/>
        <end position="538"/>
    </location>
</feature>
<dbReference type="AlphaFoldDB" id="A0A852V2V5"/>
<comment type="caution">
    <text evidence="10">The sequence shown here is derived from an EMBL/GenBank/DDBJ whole genome shotgun (WGS) entry which is preliminary data.</text>
</comment>
<dbReference type="InterPro" id="IPR000209">
    <property type="entry name" value="Peptidase_S8/S53_dom"/>
</dbReference>
<keyword evidence="11" id="KW-1185">Reference proteome</keyword>
<feature type="compositionally biased region" description="Low complexity" evidence="7">
    <location>
        <begin position="34"/>
        <end position="63"/>
    </location>
</feature>
<dbReference type="PROSITE" id="PS51892">
    <property type="entry name" value="SUBTILASE"/>
    <property type="match status" value="1"/>
</dbReference>
<dbReference type="PROSITE" id="PS00138">
    <property type="entry name" value="SUBTILASE_SER"/>
    <property type="match status" value="1"/>
</dbReference>
<evidence type="ECO:0000256" key="2">
    <source>
        <dbReference type="ARBA" id="ARBA00022670"/>
    </source>
</evidence>
<dbReference type="InterPro" id="IPR023828">
    <property type="entry name" value="Peptidase_S8_Ser-AS"/>
</dbReference>
<feature type="region of interest" description="Disordered" evidence="7">
    <location>
        <begin position="22"/>
        <end position="104"/>
    </location>
</feature>
<accession>A0A852V2V5</accession>
<feature type="active site" description="Charge relay system" evidence="5">
    <location>
        <position position="432"/>
    </location>
</feature>
<feature type="compositionally biased region" description="Gly residues" evidence="7">
    <location>
        <begin position="89"/>
        <end position="103"/>
    </location>
</feature>
<feature type="active site" description="Charge relay system" evidence="5">
    <location>
        <position position="200"/>
    </location>
</feature>
<evidence type="ECO:0000256" key="6">
    <source>
        <dbReference type="RuleBase" id="RU003355"/>
    </source>
</evidence>
<dbReference type="PROSITE" id="PS00136">
    <property type="entry name" value="SUBTILASE_ASP"/>
    <property type="match status" value="1"/>
</dbReference>
<name>A0A852V2V5_9ACTN</name>
<keyword evidence="3 5" id="KW-0378">Hydrolase</keyword>
<reference evidence="10 11" key="1">
    <citation type="submission" date="2020-07" db="EMBL/GenBank/DDBJ databases">
        <title>Sequencing the genomes of 1000 actinobacteria strains.</title>
        <authorList>
            <person name="Klenk H.-P."/>
        </authorList>
    </citation>
    <scope>NUCLEOTIDE SEQUENCE [LARGE SCALE GENOMIC DNA]</scope>
    <source>
        <strain evidence="10 11">DSM 45763</strain>
    </source>
</reference>
<protein>
    <submittedName>
        <fullName evidence="10">Subtilisin family serine protease</fullName>
    </submittedName>
</protein>
<dbReference type="SUPFAM" id="SSF52743">
    <property type="entry name" value="Subtilisin-like"/>
    <property type="match status" value="1"/>
</dbReference>
<feature type="compositionally biased region" description="Pro residues" evidence="7">
    <location>
        <begin position="512"/>
        <end position="538"/>
    </location>
</feature>
<dbReference type="RefSeq" id="WP_179825064.1">
    <property type="nucleotide sequence ID" value="NZ_JACCCO010000002.1"/>
</dbReference>
<feature type="domain" description="Peptidase S8/S53" evidence="9">
    <location>
        <begin position="191"/>
        <end position="457"/>
    </location>
</feature>
<evidence type="ECO:0000256" key="7">
    <source>
        <dbReference type="SAM" id="MobiDB-lite"/>
    </source>
</evidence>
<dbReference type="GO" id="GO:0004252">
    <property type="term" value="F:serine-type endopeptidase activity"/>
    <property type="evidence" value="ECO:0007669"/>
    <property type="project" value="UniProtKB-UniRule"/>
</dbReference>